<dbReference type="Pfam" id="PF02416">
    <property type="entry name" value="TatA_B_E"/>
    <property type="match status" value="1"/>
</dbReference>
<dbReference type="InterPro" id="IPR006312">
    <property type="entry name" value="TatA/E"/>
</dbReference>
<dbReference type="PANTHER" id="PTHR42982">
    <property type="entry name" value="SEC-INDEPENDENT PROTEIN TRANSLOCASE PROTEIN TATA"/>
    <property type="match status" value="1"/>
</dbReference>
<keyword evidence="5 9" id="KW-0653">Protein transport</keyword>
<feature type="compositionally biased region" description="Low complexity" evidence="10">
    <location>
        <begin position="61"/>
        <end position="104"/>
    </location>
</feature>
<evidence type="ECO:0000313" key="12">
    <source>
        <dbReference type="Proteomes" id="UP001157161"/>
    </source>
</evidence>
<evidence type="ECO:0000256" key="7">
    <source>
        <dbReference type="ARBA" id="ARBA00023010"/>
    </source>
</evidence>
<keyword evidence="6 9" id="KW-1133">Transmembrane helix</keyword>
<keyword evidence="3 9" id="KW-1003">Cell membrane</keyword>
<keyword evidence="2 9" id="KW-0813">Transport</keyword>
<protein>
    <recommendedName>
        <fullName evidence="9">Sec-independent protein translocase protein TatA</fullName>
    </recommendedName>
</protein>
<proteinExistence type="inferred from homology"/>
<evidence type="ECO:0000313" key="11">
    <source>
        <dbReference type="EMBL" id="GMA32614.1"/>
    </source>
</evidence>
<sequence length="116" mass="11664">MRPQLWHLLVLLAVVLLVFGAAKLPDIARNLGKSAKILKEEVKDLRTDDAPATPVAPAPQPGAAQAPASTATTSPFTPGGATPPGVASPTDAPTASPSSGTPADQGEWPPGASGQR</sequence>
<dbReference type="GO" id="GO:0033281">
    <property type="term" value="C:TAT protein transport complex"/>
    <property type="evidence" value="ECO:0007669"/>
    <property type="project" value="UniProtKB-UniRule"/>
</dbReference>
<reference evidence="11" key="2">
    <citation type="submission" date="2023-02" db="EMBL/GenBank/DDBJ databases">
        <authorList>
            <person name="Sun Q."/>
            <person name="Mori K."/>
        </authorList>
    </citation>
    <scope>NUCLEOTIDE SEQUENCE</scope>
    <source>
        <strain evidence="11">NBRC 112290</strain>
    </source>
</reference>
<dbReference type="PANTHER" id="PTHR42982:SF8">
    <property type="entry name" value="SEC-INDEPENDENT PROTEIN TRANSLOCASE PROTEIN TATA"/>
    <property type="match status" value="1"/>
</dbReference>
<gene>
    <name evidence="9" type="primary">tatA</name>
    <name evidence="11" type="ORF">GCM10025875_26060</name>
</gene>
<dbReference type="EMBL" id="BSUM01000001">
    <property type="protein sequence ID" value="GMA32614.1"/>
    <property type="molecule type" value="Genomic_DNA"/>
</dbReference>
<keyword evidence="4 9" id="KW-0812">Transmembrane</keyword>
<dbReference type="GO" id="GO:0008320">
    <property type="term" value="F:protein transmembrane transporter activity"/>
    <property type="evidence" value="ECO:0007669"/>
    <property type="project" value="UniProtKB-UniRule"/>
</dbReference>
<dbReference type="InterPro" id="IPR003369">
    <property type="entry name" value="TatA/B/E"/>
</dbReference>
<organism evidence="11 12">
    <name type="scientific">Litorihabitans aurantiacus</name>
    <dbReference type="NCBI Taxonomy" id="1930061"/>
    <lineage>
        <taxon>Bacteria</taxon>
        <taxon>Bacillati</taxon>
        <taxon>Actinomycetota</taxon>
        <taxon>Actinomycetes</taxon>
        <taxon>Micrococcales</taxon>
        <taxon>Beutenbergiaceae</taxon>
        <taxon>Litorihabitans</taxon>
    </lineage>
</organism>
<feature type="region of interest" description="Disordered" evidence="10">
    <location>
        <begin position="48"/>
        <end position="116"/>
    </location>
</feature>
<evidence type="ECO:0000256" key="6">
    <source>
        <dbReference type="ARBA" id="ARBA00022989"/>
    </source>
</evidence>
<dbReference type="HAMAP" id="MF_00236">
    <property type="entry name" value="TatA_E"/>
    <property type="match status" value="1"/>
</dbReference>
<dbReference type="Proteomes" id="UP001157161">
    <property type="component" value="Unassembled WGS sequence"/>
</dbReference>
<evidence type="ECO:0000256" key="4">
    <source>
        <dbReference type="ARBA" id="ARBA00022692"/>
    </source>
</evidence>
<dbReference type="Gene3D" id="1.20.5.3310">
    <property type="match status" value="1"/>
</dbReference>
<evidence type="ECO:0000256" key="3">
    <source>
        <dbReference type="ARBA" id="ARBA00022475"/>
    </source>
</evidence>
<name>A0AA37XGC7_9MICO</name>
<keyword evidence="7 9" id="KW-0811">Translocation</keyword>
<comment type="subcellular location">
    <subcellularLocation>
        <location evidence="1 9">Cell membrane</location>
        <topology evidence="1 9">Single-pass membrane protein</topology>
    </subcellularLocation>
</comment>
<comment type="subunit">
    <text evidence="9">The Tat system comprises two distinct complexes: a TatABC complex, containing multiple copies of TatA, TatB and TatC subunits, and a separate TatA complex, containing only TatA subunits. Substrates initially bind to the TatABC complex, which probably triggers association of the separate TatA complex to form the active translocon.</text>
</comment>
<keyword evidence="8 9" id="KW-0472">Membrane</keyword>
<dbReference type="NCBIfam" id="TIGR01411">
    <property type="entry name" value="tatAE"/>
    <property type="match status" value="1"/>
</dbReference>
<comment type="similarity">
    <text evidence="9">Belongs to the TatA/E family.</text>
</comment>
<evidence type="ECO:0000256" key="5">
    <source>
        <dbReference type="ARBA" id="ARBA00022927"/>
    </source>
</evidence>
<evidence type="ECO:0000256" key="8">
    <source>
        <dbReference type="ARBA" id="ARBA00023136"/>
    </source>
</evidence>
<keyword evidence="12" id="KW-1185">Reference proteome</keyword>
<evidence type="ECO:0000256" key="1">
    <source>
        <dbReference type="ARBA" id="ARBA00004162"/>
    </source>
</evidence>
<dbReference type="RefSeq" id="WP_348525581.1">
    <property type="nucleotide sequence ID" value="NZ_BSUM01000001.1"/>
</dbReference>
<accession>A0AA37XGC7</accession>
<evidence type="ECO:0000256" key="10">
    <source>
        <dbReference type="SAM" id="MobiDB-lite"/>
    </source>
</evidence>
<dbReference type="GO" id="GO:0043953">
    <property type="term" value="P:protein transport by the Tat complex"/>
    <property type="evidence" value="ECO:0007669"/>
    <property type="project" value="UniProtKB-UniRule"/>
</dbReference>
<evidence type="ECO:0000256" key="9">
    <source>
        <dbReference type="HAMAP-Rule" id="MF_00236"/>
    </source>
</evidence>
<evidence type="ECO:0000256" key="2">
    <source>
        <dbReference type="ARBA" id="ARBA00022448"/>
    </source>
</evidence>
<reference evidence="11" key="1">
    <citation type="journal article" date="2014" name="Int. J. Syst. Evol. Microbiol.">
        <title>Complete genome sequence of Corynebacterium casei LMG S-19264T (=DSM 44701T), isolated from a smear-ripened cheese.</title>
        <authorList>
            <consortium name="US DOE Joint Genome Institute (JGI-PGF)"/>
            <person name="Walter F."/>
            <person name="Albersmeier A."/>
            <person name="Kalinowski J."/>
            <person name="Ruckert C."/>
        </authorList>
    </citation>
    <scope>NUCLEOTIDE SEQUENCE</scope>
    <source>
        <strain evidence="11">NBRC 112290</strain>
    </source>
</reference>
<comment type="function">
    <text evidence="9">Part of the twin-arginine translocation (Tat) system that transports large folded proteins containing a characteristic twin-arginine motif in their signal peptide across membranes. TatA could form the protein-conducting channel of the Tat system.</text>
</comment>
<dbReference type="AlphaFoldDB" id="A0AA37XGC7"/>
<comment type="caution">
    <text evidence="11">The sequence shown here is derived from an EMBL/GenBank/DDBJ whole genome shotgun (WGS) entry which is preliminary data.</text>
</comment>